<organism evidence="1 2">
    <name type="scientific">Sharpea azabuensis</name>
    <dbReference type="NCBI Taxonomy" id="322505"/>
    <lineage>
        <taxon>Bacteria</taxon>
        <taxon>Bacillati</taxon>
        <taxon>Bacillota</taxon>
        <taxon>Erysipelotrichia</taxon>
        <taxon>Erysipelotrichales</taxon>
        <taxon>Coprobacillaceae</taxon>
        <taxon>Sharpea</taxon>
    </lineage>
</organism>
<protein>
    <submittedName>
        <fullName evidence="1">Uncharacterized protein</fullName>
    </submittedName>
</protein>
<dbReference type="Gene3D" id="3.40.50.300">
    <property type="entry name" value="P-loop containing nucleotide triphosphate hydrolases"/>
    <property type="match status" value="1"/>
</dbReference>
<reference evidence="2" key="1">
    <citation type="submission" date="2016-10" db="EMBL/GenBank/DDBJ databases">
        <authorList>
            <person name="Varghese N."/>
        </authorList>
    </citation>
    <scope>NUCLEOTIDE SEQUENCE [LARGE SCALE GENOMIC DNA]</scope>
    <source>
        <strain evidence="2">DSM 20406</strain>
    </source>
</reference>
<dbReference type="EMBL" id="FNYK01000074">
    <property type="protein sequence ID" value="SEJ20761.1"/>
    <property type="molecule type" value="Genomic_DNA"/>
</dbReference>
<gene>
    <name evidence="1" type="ORF">SAMN04487834_107411</name>
</gene>
<proteinExistence type="predicted"/>
<evidence type="ECO:0000313" key="1">
    <source>
        <dbReference type="EMBL" id="SEJ20761.1"/>
    </source>
</evidence>
<dbReference type="AlphaFoldDB" id="A0A1H6WV55"/>
<dbReference type="Proteomes" id="UP000183028">
    <property type="component" value="Unassembled WGS sequence"/>
</dbReference>
<sequence length="60" mass="6951">MQKKQFLFIDEGTSALDEPTRTMIENKLLERKDLTIIITHVGEKTHGFNLEDASPLLYFL</sequence>
<accession>A0A1H6WV55</accession>
<evidence type="ECO:0000313" key="2">
    <source>
        <dbReference type="Proteomes" id="UP000183028"/>
    </source>
</evidence>
<name>A0A1H6WV55_9FIRM</name>
<keyword evidence="2" id="KW-1185">Reference proteome</keyword>
<dbReference type="InterPro" id="IPR027417">
    <property type="entry name" value="P-loop_NTPase"/>
</dbReference>